<evidence type="ECO:0000313" key="2">
    <source>
        <dbReference type="EMBL" id="EJK68121.1"/>
    </source>
</evidence>
<comment type="caution">
    <text evidence="2">The sequence shown here is derived from an EMBL/GenBank/DDBJ whole genome shotgun (WGS) entry which is preliminary data.</text>
</comment>
<name>K0T445_THAOC</name>
<evidence type="ECO:0000256" key="1">
    <source>
        <dbReference type="SAM" id="MobiDB-lite"/>
    </source>
</evidence>
<evidence type="ECO:0000313" key="3">
    <source>
        <dbReference type="Proteomes" id="UP000266841"/>
    </source>
</evidence>
<keyword evidence="3" id="KW-1185">Reference proteome</keyword>
<dbReference type="AlphaFoldDB" id="K0T445"/>
<reference evidence="2 3" key="1">
    <citation type="journal article" date="2012" name="Genome Biol.">
        <title>Genome and low-iron response of an oceanic diatom adapted to chronic iron limitation.</title>
        <authorList>
            <person name="Lommer M."/>
            <person name="Specht M."/>
            <person name="Roy A.S."/>
            <person name="Kraemer L."/>
            <person name="Andreson R."/>
            <person name="Gutowska M.A."/>
            <person name="Wolf J."/>
            <person name="Bergner S.V."/>
            <person name="Schilhabel M.B."/>
            <person name="Klostermeier U.C."/>
            <person name="Beiko R.G."/>
            <person name="Rosenstiel P."/>
            <person name="Hippler M."/>
            <person name="Laroche J."/>
        </authorList>
    </citation>
    <scope>NUCLEOTIDE SEQUENCE [LARGE SCALE GENOMIC DNA]</scope>
    <source>
        <strain evidence="2 3">CCMP1005</strain>
    </source>
</reference>
<protein>
    <submittedName>
        <fullName evidence="2">Uncharacterized protein</fullName>
    </submittedName>
</protein>
<feature type="region of interest" description="Disordered" evidence="1">
    <location>
        <begin position="59"/>
        <end position="99"/>
    </location>
</feature>
<accession>K0T445</accession>
<organism evidence="2 3">
    <name type="scientific">Thalassiosira oceanica</name>
    <name type="common">Marine diatom</name>
    <dbReference type="NCBI Taxonomy" id="159749"/>
    <lineage>
        <taxon>Eukaryota</taxon>
        <taxon>Sar</taxon>
        <taxon>Stramenopiles</taxon>
        <taxon>Ochrophyta</taxon>
        <taxon>Bacillariophyta</taxon>
        <taxon>Coscinodiscophyceae</taxon>
        <taxon>Thalassiosirophycidae</taxon>
        <taxon>Thalassiosirales</taxon>
        <taxon>Thalassiosiraceae</taxon>
        <taxon>Thalassiosira</taxon>
    </lineage>
</organism>
<dbReference type="EMBL" id="AGNL01011997">
    <property type="protein sequence ID" value="EJK68121.1"/>
    <property type="molecule type" value="Genomic_DNA"/>
</dbReference>
<proteinExistence type="predicted"/>
<dbReference type="Proteomes" id="UP000266841">
    <property type="component" value="Unassembled WGS sequence"/>
</dbReference>
<feature type="region of interest" description="Disordered" evidence="1">
    <location>
        <begin position="1"/>
        <end position="39"/>
    </location>
</feature>
<sequence>MAWTPTAEQGGGGGANAFAFPLEGFDAPASSGGGADKKSDAMDMFENFADFDDMVFDTSDNHFSGGFQNENADSGKGGDAFPSTKGSDAFPPDDQFRTG</sequence>
<feature type="non-terminal residue" evidence="2">
    <location>
        <position position="99"/>
    </location>
</feature>
<gene>
    <name evidence="2" type="ORF">THAOC_10732</name>
</gene>